<keyword evidence="1" id="KW-0472">Membrane</keyword>
<gene>
    <name evidence="3" type="ORF">NC998_10695</name>
</gene>
<comment type="caution">
    <text evidence="3">The sequence shown here is derived from an EMBL/GenBank/DDBJ whole genome shotgun (WGS) entry which is preliminary data.</text>
</comment>
<keyword evidence="4" id="KW-1185">Reference proteome</keyword>
<dbReference type="PANTHER" id="PTHR23028">
    <property type="entry name" value="ACETYLTRANSFERASE"/>
    <property type="match status" value="1"/>
</dbReference>
<feature type="transmembrane region" description="Helical" evidence="1">
    <location>
        <begin position="168"/>
        <end position="187"/>
    </location>
</feature>
<name>A0ABV0J7E6_9CYAN</name>
<accession>A0ABV0J7E6</accession>
<feature type="transmembrane region" description="Helical" evidence="1">
    <location>
        <begin position="230"/>
        <end position="250"/>
    </location>
</feature>
<dbReference type="Pfam" id="PF01757">
    <property type="entry name" value="Acyl_transf_3"/>
    <property type="match status" value="1"/>
</dbReference>
<evidence type="ECO:0000259" key="2">
    <source>
        <dbReference type="Pfam" id="PF01757"/>
    </source>
</evidence>
<feature type="transmembrane region" description="Helical" evidence="1">
    <location>
        <begin position="141"/>
        <end position="161"/>
    </location>
</feature>
<dbReference type="EMBL" id="JAMPKM010000005">
    <property type="protein sequence ID" value="MEP0817564.1"/>
    <property type="molecule type" value="Genomic_DNA"/>
</dbReference>
<feature type="domain" description="Acyltransferase 3" evidence="2">
    <location>
        <begin position="7"/>
        <end position="341"/>
    </location>
</feature>
<feature type="transmembrane region" description="Helical" evidence="1">
    <location>
        <begin position="256"/>
        <end position="275"/>
    </location>
</feature>
<keyword evidence="3" id="KW-0808">Transferase</keyword>
<feature type="transmembrane region" description="Helical" evidence="1">
    <location>
        <begin position="12"/>
        <end position="29"/>
    </location>
</feature>
<feature type="transmembrane region" description="Helical" evidence="1">
    <location>
        <begin position="326"/>
        <end position="348"/>
    </location>
</feature>
<organism evidence="3 4">
    <name type="scientific">Trichocoleus desertorum GB2-A4</name>
    <dbReference type="NCBI Taxonomy" id="2933944"/>
    <lineage>
        <taxon>Bacteria</taxon>
        <taxon>Bacillati</taxon>
        <taxon>Cyanobacteriota</taxon>
        <taxon>Cyanophyceae</taxon>
        <taxon>Leptolyngbyales</taxon>
        <taxon>Trichocoleusaceae</taxon>
        <taxon>Trichocoleus</taxon>
    </lineage>
</organism>
<reference evidence="3 4" key="1">
    <citation type="submission" date="2022-04" db="EMBL/GenBank/DDBJ databases">
        <title>Positive selection, recombination, and allopatry shape intraspecific diversity of widespread and dominant cyanobacteria.</title>
        <authorList>
            <person name="Wei J."/>
            <person name="Shu W."/>
            <person name="Hu C."/>
        </authorList>
    </citation>
    <scope>NUCLEOTIDE SEQUENCE [LARGE SCALE GENOMIC DNA]</scope>
    <source>
        <strain evidence="3 4">GB2-A4</strain>
    </source>
</reference>
<evidence type="ECO:0000313" key="3">
    <source>
        <dbReference type="EMBL" id="MEP0817564.1"/>
    </source>
</evidence>
<keyword evidence="1" id="KW-0812">Transmembrane</keyword>
<feature type="transmembrane region" description="Helical" evidence="1">
    <location>
        <begin position="91"/>
        <end position="111"/>
    </location>
</feature>
<feature type="transmembrane region" description="Helical" evidence="1">
    <location>
        <begin position="193"/>
        <end position="218"/>
    </location>
</feature>
<dbReference type="InterPro" id="IPR002656">
    <property type="entry name" value="Acyl_transf_3_dom"/>
</dbReference>
<dbReference type="Proteomes" id="UP001464891">
    <property type="component" value="Unassembled WGS sequence"/>
</dbReference>
<feature type="transmembrane region" description="Helical" evidence="1">
    <location>
        <begin position="287"/>
        <end position="306"/>
    </location>
</feature>
<dbReference type="GO" id="GO:0016746">
    <property type="term" value="F:acyltransferase activity"/>
    <property type="evidence" value="ECO:0007669"/>
    <property type="project" value="UniProtKB-KW"/>
</dbReference>
<protein>
    <submittedName>
        <fullName evidence="3">Acyltransferase</fullName>
    </submittedName>
</protein>
<evidence type="ECO:0000313" key="4">
    <source>
        <dbReference type="Proteomes" id="UP001464891"/>
    </source>
</evidence>
<keyword evidence="1" id="KW-1133">Transmembrane helix</keyword>
<evidence type="ECO:0000256" key="1">
    <source>
        <dbReference type="SAM" id="Phobius"/>
    </source>
</evidence>
<sequence>MVRKRLDWIDQTKGIAILAVILFHFFQNYPERFDLVVALDRNGARFGYAAVDIFFVMAGFNTSYALASALKTANLTEISVDWKLWLKKRISRLYPTYFLAVVSSLMLYQWFGHLKINSIQNFILSCIGLAGYEFQSINPGFWFFTVILEAYLSIPLIFYFCRGQTVKILGLGILVAALTKALCWVLPQSSPSFWFLLQNNFLGSYFFQLCLGLYWGFVYFEKQSFRRIDWLAAIGTFVIGIVICAGMVLGKANITYMFGFDVLLSPILFLGLYALLQFLSQWRSLQWGMSFLSLLGLYSYQLYLIHQPLFVVALRRLNQLLDLPPYLHLGFSVLVVGLLLTIYGFLFVKTEVFIRKQTRKLVSSQA</sequence>
<dbReference type="InterPro" id="IPR050879">
    <property type="entry name" value="Acyltransferase_3"/>
</dbReference>
<proteinExistence type="predicted"/>
<keyword evidence="3" id="KW-0012">Acyltransferase</keyword>
<dbReference type="PANTHER" id="PTHR23028:SF53">
    <property type="entry name" value="ACYL_TRANSF_3 DOMAIN-CONTAINING PROTEIN"/>
    <property type="match status" value="1"/>
</dbReference>
<feature type="transmembrane region" description="Helical" evidence="1">
    <location>
        <begin position="49"/>
        <end position="70"/>
    </location>
</feature>